<evidence type="ECO:0000256" key="1">
    <source>
        <dbReference type="ARBA" id="ARBA00004651"/>
    </source>
</evidence>
<evidence type="ECO:0000256" key="4">
    <source>
        <dbReference type="ARBA" id="ARBA00022475"/>
    </source>
</evidence>
<dbReference type="RefSeq" id="WP_145259828.1">
    <property type="nucleotide sequence ID" value="NZ_CP036316.1"/>
</dbReference>
<dbReference type="PANTHER" id="PTHR30477:SF8">
    <property type="entry name" value="METAL TRANSPORT SYSTEM MEMBRANE PROTEIN CT_070-RELATED"/>
    <property type="match status" value="1"/>
</dbReference>
<gene>
    <name evidence="10" type="primary">mntB_1</name>
    <name evidence="10" type="ORF">V22_06980</name>
</gene>
<sequence length="312" mass="32957">MIWTSLDTWTVITAALAGMACAVPGTFLVLRRQSMLGDALSHTVLLGVVGGYLLAKGLVQLEWIDAAGYEAVLPVFLLMGAVLIGLLTAGITEWIHRRGGVETSASLGVVFTTLFAIGLLLLQAQARLVHIDPQHVLFGQVETAVLQKLPGTGVPQAAFWSGLIFLMNVGLTALVYKELRLAAFDPQAAESMGLNVRLIHYGLMVVTSVTLIGVFDAVGCILAIAMLTAPAVTARFLTHRLGWLLVYAVVIAAVSGAIAHASVLWIIPTIFSGLGYPTVQDASTAGMTCVVAGLLFLAAFFFGPEGGLWRKS</sequence>
<feature type="transmembrane region" description="Helical" evidence="9">
    <location>
        <begin position="221"/>
        <end position="237"/>
    </location>
</feature>
<dbReference type="SUPFAM" id="SSF81345">
    <property type="entry name" value="ABC transporter involved in vitamin B12 uptake, BtuC"/>
    <property type="match status" value="1"/>
</dbReference>
<evidence type="ECO:0000313" key="10">
    <source>
        <dbReference type="EMBL" id="QDT63476.1"/>
    </source>
</evidence>
<dbReference type="AlphaFoldDB" id="A0A517T519"/>
<evidence type="ECO:0000256" key="5">
    <source>
        <dbReference type="ARBA" id="ARBA00022692"/>
    </source>
</evidence>
<dbReference type="PANTHER" id="PTHR30477">
    <property type="entry name" value="ABC-TRANSPORTER METAL-BINDING PROTEIN"/>
    <property type="match status" value="1"/>
</dbReference>
<evidence type="ECO:0000256" key="2">
    <source>
        <dbReference type="ARBA" id="ARBA00008034"/>
    </source>
</evidence>
<evidence type="ECO:0000313" key="11">
    <source>
        <dbReference type="Proteomes" id="UP000319976"/>
    </source>
</evidence>
<dbReference type="CDD" id="cd06550">
    <property type="entry name" value="TM_ABC_iron-siderophores_like"/>
    <property type="match status" value="1"/>
</dbReference>
<keyword evidence="6 9" id="KW-1133">Transmembrane helix</keyword>
<reference evidence="10 11" key="1">
    <citation type="submission" date="2019-02" db="EMBL/GenBank/DDBJ databases">
        <title>Deep-cultivation of Planctomycetes and their phenomic and genomic characterization uncovers novel biology.</title>
        <authorList>
            <person name="Wiegand S."/>
            <person name="Jogler M."/>
            <person name="Boedeker C."/>
            <person name="Pinto D."/>
            <person name="Vollmers J."/>
            <person name="Rivas-Marin E."/>
            <person name="Kohn T."/>
            <person name="Peeters S.H."/>
            <person name="Heuer A."/>
            <person name="Rast P."/>
            <person name="Oberbeckmann S."/>
            <person name="Bunk B."/>
            <person name="Jeske O."/>
            <person name="Meyerdierks A."/>
            <person name="Storesund J.E."/>
            <person name="Kallscheuer N."/>
            <person name="Luecker S."/>
            <person name="Lage O.M."/>
            <person name="Pohl T."/>
            <person name="Merkel B.J."/>
            <person name="Hornburger P."/>
            <person name="Mueller R.-W."/>
            <person name="Bruemmer F."/>
            <person name="Labrenz M."/>
            <person name="Spormann A.M."/>
            <person name="Op den Camp H."/>
            <person name="Overmann J."/>
            <person name="Amann R."/>
            <person name="Jetten M.S.M."/>
            <person name="Mascher T."/>
            <person name="Medema M.H."/>
            <person name="Devos D.P."/>
            <person name="Kaster A.-K."/>
            <person name="Ovreas L."/>
            <person name="Rohde M."/>
            <person name="Galperin M.Y."/>
            <person name="Jogler C."/>
        </authorList>
    </citation>
    <scope>NUCLEOTIDE SEQUENCE [LARGE SCALE GENOMIC DNA]</scope>
    <source>
        <strain evidence="10 11">V22</strain>
    </source>
</reference>
<evidence type="ECO:0000256" key="6">
    <source>
        <dbReference type="ARBA" id="ARBA00022989"/>
    </source>
</evidence>
<protein>
    <submittedName>
        <fullName evidence="10">Manganese transport system membrane protein MntB</fullName>
    </submittedName>
</protein>
<feature type="transmembrane region" description="Helical" evidence="9">
    <location>
        <begin position="282"/>
        <end position="302"/>
    </location>
</feature>
<keyword evidence="7 9" id="KW-0472">Membrane</keyword>
<dbReference type="GO" id="GO:0010043">
    <property type="term" value="P:response to zinc ion"/>
    <property type="evidence" value="ECO:0007669"/>
    <property type="project" value="TreeGrafter"/>
</dbReference>
<comment type="similarity">
    <text evidence="2 8">Belongs to the ABC-3 integral membrane protein family.</text>
</comment>
<feature type="transmembrane region" description="Helical" evidence="9">
    <location>
        <begin position="198"/>
        <end position="215"/>
    </location>
</feature>
<dbReference type="Pfam" id="PF00950">
    <property type="entry name" value="ABC-3"/>
    <property type="match status" value="1"/>
</dbReference>
<organism evidence="10 11">
    <name type="scientific">Calycomorphotria hydatis</name>
    <dbReference type="NCBI Taxonomy" id="2528027"/>
    <lineage>
        <taxon>Bacteria</taxon>
        <taxon>Pseudomonadati</taxon>
        <taxon>Planctomycetota</taxon>
        <taxon>Planctomycetia</taxon>
        <taxon>Planctomycetales</taxon>
        <taxon>Planctomycetaceae</taxon>
        <taxon>Calycomorphotria</taxon>
    </lineage>
</organism>
<evidence type="ECO:0000256" key="3">
    <source>
        <dbReference type="ARBA" id="ARBA00022448"/>
    </source>
</evidence>
<dbReference type="KEGG" id="chya:V22_06980"/>
<comment type="subcellular location">
    <subcellularLocation>
        <location evidence="1 8">Cell membrane</location>
        <topology evidence="1 8">Multi-pass membrane protein</topology>
    </subcellularLocation>
</comment>
<dbReference type="OrthoDB" id="9788905at2"/>
<evidence type="ECO:0000256" key="9">
    <source>
        <dbReference type="SAM" id="Phobius"/>
    </source>
</evidence>
<dbReference type="InterPro" id="IPR001626">
    <property type="entry name" value="ABC_TroCD"/>
</dbReference>
<keyword evidence="3 8" id="KW-0813">Transport</keyword>
<evidence type="ECO:0000256" key="8">
    <source>
        <dbReference type="RuleBase" id="RU003943"/>
    </source>
</evidence>
<evidence type="ECO:0000256" key="7">
    <source>
        <dbReference type="ARBA" id="ARBA00023136"/>
    </source>
</evidence>
<dbReference type="Proteomes" id="UP000319976">
    <property type="component" value="Chromosome"/>
</dbReference>
<dbReference type="InterPro" id="IPR037294">
    <property type="entry name" value="ABC_BtuC-like"/>
</dbReference>
<dbReference type="GO" id="GO:0043190">
    <property type="term" value="C:ATP-binding cassette (ABC) transporter complex"/>
    <property type="evidence" value="ECO:0007669"/>
    <property type="project" value="InterPro"/>
</dbReference>
<proteinExistence type="inferred from homology"/>
<feature type="transmembrane region" description="Helical" evidence="9">
    <location>
        <begin position="104"/>
        <end position="124"/>
    </location>
</feature>
<dbReference type="EMBL" id="CP036316">
    <property type="protein sequence ID" value="QDT63476.1"/>
    <property type="molecule type" value="Genomic_DNA"/>
</dbReference>
<keyword evidence="11" id="KW-1185">Reference proteome</keyword>
<keyword evidence="5 8" id="KW-0812">Transmembrane</keyword>
<name>A0A517T519_9PLAN</name>
<accession>A0A517T519</accession>
<feature type="transmembrane region" description="Helical" evidence="9">
    <location>
        <begin position="244"/>
        <end position="267"/>
    </location>
</feature>
<dbReference type="Gene3D" id="1.10.3470.10">
    <property type="entry name" value="ABC transporter involved in vitamin B12 uptake, BtuC"/>
    <property type="match status" value="1"/>
</dbReference>
<feature type="transmembrane region" description="Helical" evidence="9">
    <location>
        <begin position="71"/>
        <end position="92"/>
    </location>
</feature>
<dbReference type="GO" id="GO:0055085">
    <property type="term" value="P:transmembrane transport"/>
    <property type="evidence" value="ECO:0007669"/>
    <property type="project" value="InterPro"/>
</dbReference>
<feature type="transmembrane region" description="Helical" evidence="9">
    <location>
        <begin position="12"/>
        <end position="30"/>
    </location>
</feature>
<feature type="transmembrane region" description="Helical" evidence="9">
    <location>
        <begin position="39"/>
        <end position="59"/>
    </location>
</feature>
<feature type="transmembrane region" description="Helical" evidence="9">
    <location>
        <begin position="157"/>
        <end position="177"/>
    </location>
</feature>
<keyword evidence="4" id="KW-1003">Cell membrane</keyword>